<evidence type="ECO:0000313" key="3">
    <source>
        <dbReference type="EnsemblProtists" id="EKX34876"/>
    </source>
</evidence>
<name>L1IF52_GUITC</name>
<gene>
    <name evidence="2" type="ORF">GUITHDRAFT_118916</name>
</gene>
<sequence length="166" mass="19538">MHERIAICGRMCAGKTTLASNLEWDHGFKRLSFAEPIKRYAGEIFGMTGKDRALIQDFGQKMREIDNRVWIKLMERKLDSHPDQRVVIDDVRFWDEFLMLRDRKFLLVRLDVGKEEQLSRIRKVYGDKAESHIQRLQHESEGYVDEFPVDLTFSSCSDALHYLCTP</sequence>
<dbReference type="GeneID" id="17291622"/>
<dbReference type="Proteomes" id="UP000011087">
    <property type="component" value="Unassembled WGS sequence"/>
</dbReference>
<protein>
    <recommendedName>
        <fullName evidence="5">Deoxynucleoside kinase domain-containing protein</fullName>
    </recommendedName>
</protein>
<dbReference type="KEGG" id="gtt:GUITHDRAFT_118916"/>
<dbReference type="GO" id="GO:0009507">
    <property type="term" value="C:chloroplast"/>
    <property type="evidence" value="ECO:0007669"/>
    <property type="project" value="UniProtKB-SubCell"/>
</dbReference>
<dbReference type="RefSeq" id="XP_005821856.1">
    <property type="nucleotide sequence ID" value="XM_005821799.1"/>
</dbReference>
<dbReference type="EnsemblProtists" id="EKX34876">
    <property type="protein sequence ID" value="EKX34876"/>
    <property type="gene ID" value="GUITHDRAFT_118916"/>
</dbReference>
<comment type="subcellular location">
    <subcellularLocation>
        <location evidence="1">Plastid</location>
        <location evidence="1">Chloroplast</location>
    </subcellularLocation>
</comment>
<evidence type="ECO:0000256" key="1">
    <source>
        <dbReference type="ARBA" id="ARBA00004229"/>
    </source>
</evidence>
<evidence type="ECO:0000313" key="2">
    <source>
        <dbReference type="EMBL" id="EKX34876.1"/>
    </source>
</evidence>
<dbReference type="HOGENOM" id="CLU_1605827_0_0_1"/>
<dbReference type="EMBL" id="JH993101">
    <property type="protein sequence ID" value="EKX34876.1"/>
    <property type="molecule type" value="Genomic_DNA"/>
</dbReference>
<evidence type="ECO:0000313" key="4">
    <source>
        <dbReference type="Proteomes" id="UP000011087"/>
    </source>
</evidence>
<organism evidence="2">
    <name type="scientific">Guillardia theta (strain CCMP2712)</name>
    <name type="common">Cryptophyte</name>
    <dbReference type="NCBI Taxonomy" id="905079"/>
    <lineage>
        <taxon>Eukaryota</taxon>
        <taxon>Cryptophyceae</taxon>
        <taxon>Pyrenomonadales</taxon>
        <taxon>Geminigeraceae</taxon>
        <taxon>Guillardia</taxon>
    </lineage>
</organism>
<dbReference type="Pfam" id="PF13238">
    <property type="entry name" value="AAA_18"/>
    <property type="match status" value="1"/>
</dbReference>
<dbReference type="InterPro" id="IPR027417">
    <property type="entry name" value="P-loop_NTPase"/>
</dbReference>
<reference evidence="3" key="3">
    <citation type="submission" date="2016-03" db="UniProtKB">
        <authorList>
            <consortium name="EnsemblProtists"/>
        </authorList>
    </citation>
    <scope>IDENTIFICATION</scope>
</reference>
<proteinExistence type="predicted"/>
<dbReference type="Gene3D" id="3.40.50.300">
    <property type="entry name" value="P-loop containing nucleotide triphosphate hydrolases"/>
    <property type="match status" value="1"/>
</dbReference>
<keyword evidence="4" id="KW-1185">Reference proteome</keyword>
<dbReference type="OrthoDB" id="6710946at2759"/>
<accession>L1IF52</accession>
<reference evidence="4" key="2">
    <citation type="submission" date="2012-11" db="EMBL/GenBank/DDBJ databases">
        <authorList>
            <person name="Kuo A."/>
            <person name="Curtis B.A."/>
            <person name="Tanifuji G."/>
            <person name="Burki F."/>
            <person name="Gruber A."/>
            <person name="Irimia M."/>
            <person name="Maruyama S."/>
            <person name="Arias M.C."/>
            <person name="Ball S.G."/>
            <person name="Gile G.H."/>
            <person name="Hirakawa Y."/>
            <person name="Hopkins J.F."/>
            <person name="Rensing S.A."/>
            <person name="Schmutz J."/>
            <person name="Symeonidi A."/>
            <person name="Elias M."/>
            <person name="Eveleigh R.J."/>
            <person name="Herman E.K."/>
            <person name="Klute M.J."/>
            <person name="Nakayama T."/>
            <person name="Obornik M."/>
            <person name="Reyes-Prieto A."/>
            <person name="Armbrust E.V."/>
            <person name="Aves S.J."/>
            <person name="Beiko R.G."/>
            <person name="Coutinho P."/>
            <person name="Dacks J.B."/>
            <person name="Durnford D.G."/>
            <person name="Fast N.M."/>
            <person name="Green B.R."/>
            <person name="Grisdale C."/>
            <person name="Hempe F."/>
            <person name="Henrissat B."/>
            <person name="Hoppner M.P."/>
            <person name="Ishida K.-I."/>
            <person name="Kim E."/>
            <person name="Koreny L."/>
            <person name="Kroth P.G."/>
            <person name="Liu Y."/>
            <person name="Malik S.-B."/>
            <person name="Maier U.G."/>
            <person name="McRose D."/>
            <person name="Mock T."/>
            <person name="Neilson J.A."/>
            <person name="Onodera N.T."/>
            <person name="Poole A.M."/>
            <person name="Pritham E.J."/>
            <person name="Richards T.A."/>
            <person name="Rocap G."/>
            <person name="Roy S.W."/>
            <person name="Sarai C."/>
            <person name="Schaack S."/>
            <person name="Shirato S."/>
            <person name="Slamovits C.H."/>
            <person name="Spencer D.F."/>
            <person name="Suzuki S."/>
            <person name="Worden A.Z."/>
            <person name="Zauner S."/>
            <person name="Barry K."/>
            <person name="Bell C."/>
            <person name="Bharti A.K."/>
            <person name="Crow J.A."/>
            <person name="Grimwood J."/>
            <person name="Kramer R."/>
            <person name="Lindquist E."/>
            <person name="Lucas S."/>
            <person name="Salamov A."/>
            <person name="McFadden G.I."/>
            <person name="Lane C.E."/>
            <person name="Keeling P.J."/>
            <person name="Gray M.W."/>
            <person name="Grigoriev I.V."/>
            <person name="Archibald J.M."/>
        </authorList>
    </citation>
    <scope>NUCLEOTIDE SEQUENCE</scope>
    <source>
        <strain evidence="4">CCMP2712</strain>
    </source>
</reference>
<dbReference type="PaxDb" id="55529-EKX34876"/>
<dbReference type="SUPFAM" id="SSF52540">
    <property type="entry name" value="P-loop containing nucleoside triphosphate hydrolases"/>
    <property type="match status" value="1"/>
</dbReference>
<reference evidence="2 4" key="1">
    <citation type="journal article" date="2012" name="Nature">
        <title>Algal genomes reveal evolutionary mosaicism and the fate of nucleomorphs.</title>
        <authorList>
            <consortium name="DOE Joint Genome Institute"/>
            <person name="Curtis B.A."/>
            <person name="Tanifuji G."/>
            <person name="Burki F."/>
            <person name="Gruber A."/>
            <person name="Irimia M."/>
            <person name="Maruyama S."/>
            <person name="Arias M.C."/>
            <person name="Ball S.G."/>
            <person name="Gile G.H."/>
            <person name="Hirakawa Y."/>
            <person name="Hopkins J.F."/>
            <person name="Kuo A."/>
            <person name="Rensing S.A."/>
            <person name="Schmutz J."/>
            <person name="Symeonidi A."/>
            <person name="Elias M."/>
            <person name="Eveleigh R.J."/>
            <person name="Herman E.K."/>
            <person name="Klute M.J."/>
            <person name="Nakayama T."/>
            <person name="Obornik M."/>
            <person name="Reyes-Prieto A."/>
            <person name="Armbrust E.V."/>
            <person name="Aves S.J."/>
            <person name="Beiko R.G."/>
            <person name="Coutinho P."/>
            <person name="Dacks J.B."/>
            <person name="Durnford D.G."/>
            <person name="Fast N.M."/>
            <person name="Green B.R."/>
            <person name="Grisdale C.J."/>
            <person name="Hempel F."/>
            <person name="Henrissat B."/>
            <person name="Hoppner M.P."/>
            <person name="Ishida K."/>
            <person name="Kim E."/>
            <person name="Koreny L."/>
            <person name="Kroth P.G."/>
            <person name="Liu Y."/>
            <person name="Malik S.B."/>
            <person name="Maier U.G."/>
            <person name="McRose D."/>
            <person name="Mock T."/>
            <person name="Neilson J.A."/>
            <person name="Onodera N.T."/>
            <person name="Poole A.M."/>
            <person name="Pritham E.J."/>
            <person name="Richards T.A."/>
            <person name="Rocap G."/>
            <person name="Roy S.W."/>
            <person name="Sarai C."/>
            <person name="Schaack S."/>
            <person name="Shirato S."/>
            <person name="Slamovits C.H."/>
            <person name="Spencer D.F."/>
            <person name="Suzuki S."/>
            <person name="Worden A.Z."/>
            <person name="Zauner S."/>
            <person name="Barry K."/>
            <person name="Bell C."/>
            <person name="Bharti A.K."/>
            <person name="Crow J.A."/>
            <person name="Grimwood J."/>
            <person name="Kramer R."/>
            <person name="Lindquist E."/>
            <person name="Lucas S."/>
            <person name="Salamov A."/>
            <person name="McFadden G.I."/>
            <person name="Lane C.E."/>
            <person name="Keeling P.J."/>
            <person name="Gray M.W."/>
            <person name="Grigoriev I.V."/>
            <person name="Archibald J.M."/>
        </authorList>
    </citation>
    <scope>NUCLEOTIDE SEQUENCE</scope>
    <source>
        <strain evidence="2 4">CCMP2712</strain>
    </source>
</reference>
<evidence type="ECO:0008006" key="5">
    <source>
        <dbReference type="Google" id="ProtNLM"/>
    </source>
</evidence>
<dbReference type="AlphaFoldDB" id="L1IF52"/>